<name>A0ABQ0Q2B3_9PROT</name>
<evidence type="ECO:0000256" key="1">
    <source>
        <dbReference type="ARBA" id="ARBA00000085"/>
    </source>
</evidence>
<keyword evidence="8" id="KW-0902">Two-component regulatory system</keyword>
<evidence type="ECO:0000256" key="8">
    <source>
        <dbReference type="ARBA" id="ARBA00023012"/>
    </source>
</evidence>
<dbReference type="Pfam" id="PF02518">
    <property type="entry name" value="HATPase_c"/>
    <property type="match status" value="1"/>
</dbReference>
<evidence type="ECO:0000256" key="6">
    <source>
        <dbReference type="ARBA" id="ARBA00022777"/>
    </source>
</evidence>
<evidence type="ECO:0000256" key="5">
    <source>
        <dbReference type="ARBA" id="ARBA00022741"/>
    </source>
</evidence>
<keyword evidence="3" id="KW-0597">Phosphoprotein</keyword>
<feature type="region of interest" description="Disordered" evidence="9">
    <location>
        <begin position="1"/>
        <end position="46"/>
    </location>
</feature>
<feature type="compositionally biased region" description="Gly residues" evidence="9">
    <location>
        <begin position="34"/>
        <end position="44"/>
    </location>
</feature>
<keyword evidence="4" id="KW-0808">Transferase</keyword>
<protein>
    <recommendedName>
        <fullName evidence="2">histidine kinase</fullName>
        <ecNumber evidence="2">2.7.13.3</ecNumber>
    </recommendedName>
</protein>
<feature type="transmembrane region" description="Helical" evidence="10">
    <location>
        <begin position="97"/>
        <end position="117"/>
    </location>
</feature>
<dbReference type="InterPro" id="IPR036097">
    <property type="entry name" value="HisK_dim/P_sf"/>
</dbReference>
<dbReference type="InterPro" id="IPR005467">
    <property type="entry name" value="His_kinase_dom"/>
</dbReference>
<dbReference type="Gene3D" id="3.30.565.10">
    <property type="entry name" value="Histidine kinase-like ATPase, C-terminal domain"/>
    <property type="match status" value="1"/>
</dbReference>
<keyword evidence="6 12" id="KW-0418">Kinase</keyword>
<proteinExistence type="predicted"/>
<organism evidence="12 13">
    <name type="scientific">Asaia krungthepensis NRIC 0535</name>
    <dbReference type="NCBI Taxonomy" id="1307925"/>
    <lineage>
        <taxon>Bacteria</taxon>
        <taxon>Pseudomonadati</taxon>
        <taxon>Pseudomonadota</taxon>
        <taxon>Alphaproteobacteria</taxon>
        <taxon>Acetobacterales</taxon>
        <taxon>Acetobacteraceae</taxon>
        <taxon>Asaia</taxon>
    </lineage>
</organism>
<comment type="catalytic activity">
    <reaction evidence="1">
        <text>ATP + protein L-histidine = ADP + protein N-phospho-L-histidine.</text>
        <dbReference type="EC" id="2.7.13.3"/>
    </reaction>
</comment>
<keyword evidence="10" id="KW-1133">Transmembrane helix</keyword>
<dbReference type="PANTHER" id="PTHR43065">
    <property type="entry name" value="SENSOR HISTIDINE KINASE"/>
    <property type="match status" value="1"/>
</dbReference>
<sequence>MRRGSGTPETARVVARMARQGKRQGPESRYPGSLGSGSGKGGHGARPVAGATRPILLGLVMAAIFAADTITHYEIAIPVLYTVVLLGAAFSFRPESLIWLACLCLGLTGMSFAFTLHGNAATGLINLLISSAAIVITAWLAIRLQHAKELALQGQSQLTRIAHAQMVSGLTSSIVHELNQPLAAIATSGQACQRWLSATPPNVDRADAALERIIRDTTRAADILTRMKDLTRGKVTECGRFDLVDAVMDVVAMAQHRLERHDIAARVRCKAGTLSAWGDSVQIQQVVSNLLLNAIEAIAARGTGGGYIEIALWEENDSCLCRVSDDGAGIAPSLTDHLFEPFWSTKQEGTGIGLAICRTLIEANKGRIWLAQDRREGAAFCFSIPAAREEES</sequence>
<accession>A0ABQ0Q2B3</accession>
<dbReference type="InterPro" id="IPR036890">
    <property type="entry name" value="HATPase_C_sf"/>
</dbReference>
<feature type="transmembrane region" description="Helical" evidence="10">
    <location>
        <begin position="123"/>
        <end position="142"/>
    </location>
</feature>
<dbReference type="CDD" id="cd00082">
    <property type="entry name" value="HisKA"/>
    <property type="match status" value="1"/>
</dbReference>
<keyword evidence="7" id="KW-0067">ATP-binding</keyword>
<dbReference type="RefSeq" id="WP_264815265.1">
    <property type="nucleotide sequence ID" value="NZ_BAPV01000010.1"/>
</dbReference>
<dbReference type="Proteomes" id="UP001062776">
    <property type="component" value="Unassembled WGS sequence"/>
</dbReference>
<dbReference type="PROSITE" id="PS50109">
    <property type="entry name" value="HIS_KIN"/>
    <property type="match status" value="1"/>
</dbReference>
<dbReference type="SUPFAM" id="SSF47384">
    <property type="entry name" value="Homodimeric domain of signal transducing histidine kinase"/>
    <property type="match status" value="1"/>
</dbReference>
<evidence type="ECO:0000313" key="12">
    <source>
        <dbReference type="EMBL" id="GBQ88016.1"/>
    </source>
</evidence>
<dbReference type="PRINTS" id="PR00344">
    <property type="entry name" value="BCTRLSENSOR"/>
</dbReference>
<evidence type="ECO:0000256" key="4">
    <source>
        <dbReference type="ARBA" id="ARBA00022679"/>
    </source>
</evidence>
<evidence type="ECO:0000256" key="3">
    <source>
        <dbReference type="ARBA" id="ARBA00022553"/>
    </source>
</evidence>
<evidence type="ECO:0000259" key="11">
    <source>
        <dbReference type="PROSITE" id="PS50109"/>
    </source>
</evidence>
<dbReference type="InterPro" id="IPR004358">
    <property type="entry name" value="Sig_transdc_His_kin-like_C"/>
</dbReference>
<feature type="transmembrane region" description="Helical" evidence="10">
    <location>
        <begin position="48"/>
        <end position="67"/>
    </location>
</feature>
<dbReference type="PANTHER" id="PTHR43065:SF10">
    <property type="entry name" value="PEROXIDE STRESS-ACTIVATED HISTIDINE KINASE MAK3"/>
    <property type="match status" value="1"/>
</dbReference>
<dbReference type="GO" id="GO:0016301">
    <property type="term" value="F:kinase activity"/>
    <property type="evidence" value="ECO:0007669"/>
    <property type="project" value="UniProtKB-KW"/>
</dbReference>
<keyword evidence="10" id="KW-0812">Transmembrane</keyword>
<evidence type="ECO:0000256" key="7">
    <source>
        <dbReference type="ARBA" id="ARBA00022840"/>
    </source>
</evidence>
<dbReference type="InterPro" id="IPR003594">
    <property type="entry name" value="HATPase_dom"/>
</dbReference>
<dbReference type="SMART" id="SM00388">
    <property type="entry name" value="HisKA"/>
    <property type="match status" value="1"/>
</dbReference>
<reference evidence="12" key="1">
    <citation type="submission" date="2013-04" db="EMBL/GenBank/DDBJ databases">
        <title>The genome sequencing project of 58 acetic acid bacteria.</title>
        <authorList>
            <person name="Okamoto-Kainuma A."/>
            <person name="Ishikawa M."/>
            <person name="Umino S."/>
            <person name="Koizumi Y."/>
            <person name="Shiwa Y."/>
            <person name="Yoshikawa H."/>
            <person name="Matsutani M."/>
            <person name="Matsushita K."/>
        </authorList>
    </citation>
    <scope>NUCLEOTIDE SEQUENCE</scope>
    <source>
        <strain evidence="12">NRIC 0535</strain>
    </source>
</reference>
<keyword evidence="13" id="KW-1185">Reference proteome</keyword>
<comment type="caution">
    <text evidence="12">The sequence shown here is derived from an EMBL/GenBank/DDBJ whole genome shotgun (WGS) entry which is preliminary data.</text>
</comment>
<dbReference type="Pfam" id="PF00512">
    <property type="entry name" value="HisKA"/>
    <property type="match status" value="1"/>
</dbReference>
<dbReference type="SMART" id="SM00387">
    <property type="entry name" value="HATPase_c"/>
    <property type="match status" value="1"/>
</dbReference>
<feature type="domain" description="Histidine kinase" evidence="11">
    <location>
        <begin position="173"/>
        <end position="388"/>
    </location>
</feature>
<evidence type="ECO:0000256" key="10">
    <source>
        <dbReference type="SAM" id="Phobius"/>
    </source>
</evidence>
<dbReference type="SUPFAM" id="SSF55874">
    <property type="entry name" value="ATPase domain of HSP90 chaperone/DNA topoisomerase II/histidine kinase"/>
    <property type="match status" value="1"/>
</dbReference>
<keyword evidence="10" id="KW-0472">Membrane</keyword>
<evidence type="ECO:0000256" key="9">
    <source>
        <dbReference type="SAM" id="MobiDB-lite"/>
    </source>
</evidence>
<gene>
    <name evidence="12" type="ORF">AA0535_1429</name>
</gene>
<evidence type="ECO:0000256" key="2">
    <source>
        <dbReference type="ARBA" id="ARBA00012438"/>
    </source>
</evidence>
<dbReference type="EMBL" id="BAPV01000010">
    <property type="protein sequence ID" value="GBQ88016.1"/>
    <property type="molecule type" value="Genomic_DNA"/>
</dbReference>
<dbReference type="EC" id="2.7.13.3" evidence="2"/>
<evidence type="ECO:0000313" key="13">
    <source>
        <dbReference type="Proteomes" id="UP001062776"/>
    </source>
</evidence>
<keyword evidence="5" id="KW-0547">Nucleotide-binding</keyword>
<dbReference type="Gene3D" id="1.10.287.130">
    <property type="match status" value="1"/>
</dbReference>
<dbReference type="InterPro" id="IPR003661">
    <property type="entry name" value="HisK_dim/P_dom"/>
</dbReference>